<dbReference type="Proteomes" id="UP000240760">
    <property type="component" value="Unassembled WGS sequence"/>
</dbReference>
<accession>A0A2T4CG52</accession>
<protein>
    <submittedName>
        <fullName evidence="2">Uncharacterized protein</fullName>
    </submittedName>
</protein>
<evidence type="ECO:0000313" key="2">
    <source>
        <dbReference type="EMBL" id="PTB80502.1"/>
    </source>
</evidence>
<feature type="region of interest" description="Disordered" evidence="1">
    <location>
        <begin position="59"/>
        <end position="78"/>
    </location>
</feature>
<gene>
    <name evidence="2" type="ORF">M440DRAFT_196574</name>
</gene>
<dbReference type="AlphaFoldDB" id="A0A2T4CG52"/>
<dbReference type="EMBL" id="KZ679127">
    <property type="protein sequence ID" value="PTB80502.1"/>
    <property type="molecule type" value="Genomic_DNA"/>
</dbReference>
<feature type="region of interest" description="Disordered" evidence="1">
    <location>
        <begin position="1"/>
        <end position="39"/>
    </location>
</feature>
<keyword evidence="3" id="KW-1185">Reference proteome</keyword>
<proteinExistence type="predicted"/>
<reference evidence="2 3" key="1">
    <citation type="submission" date="2016-07" db="EMBL/GenBank/DDBJ databases">
        <title>Multiple horizontal gene transfer events from other fungi enriched the ability of initially mycotrophic Trichoderma (Ascomycota) to feed on dead plant biomass.</title>
        <authorList>
            <consortium name="DOE Joint Genome Institute"/>
            <person name="Aerts A."/>
            <person name="Atanasova L."/>
            <person name="Chenthamara K."/>
            <person name="Zhang J."/>
            <person name="Grujic M."/>
            <person name="Henrissat B."/>
            <person name="Kuo A."/>
            <person name="Salamov A."/>
            <person name="Lipzen A."/>
            <person name="Labutti K."/>
            <person name="Barry K."/>
            <person name="Miao Y."/>
            <person name="Rahimi M.J."/>
            <person name="Shen Q."/>
            <person name="Grigoriev I.V."/>
            <person name="Kubicek C.P."/>
            <person name="Druzhinina I.S."/>
        </authorList>
    </citation>
    <scope>NUCLEOTIDE SEQUENCE [LARGE SCALE GENOMIC DNA]</scope>
    <source>
        <strain evidence="2 3">ATCC 18648</strain>
    </source>
</reference>
<evidence type="ECO:0000313" key="3">
    <source>
        <dbReference type="Proteomes" id="UP000240760"/>
    </source>
</evidence>
<feature type="compositionally biased region" description="Basic and acidic residues" evidence="1">
    <location>
        <begin position="62"/>
        <end position="71"/>
    </location>
</feature>
<sequence length="169" mass="18731">MRQTAQKTEDKKKKRREKTSEFQAARTVQMSPPKHVSSSAYCLLRGSTLARSKRCRLPSRRARSEPIREGSRPLIGLVPGLGKKRRERAAKRKKGTSHPLYASFGARDALIGPHQQRRLLPPPLCKVPRAPNVAAGGTWPCARTVLSRSGSASFRHSARSRACPGACRR</sequence>
<organism evidence="2 3">
    <name type="scientific">Trichoderma longibrachiatum ATCC 18648</name>
    <dbReference type="NCBI Taxonomy" id="983965"/>
    <lineage>
        <taxon>Eukaryota</taxon>
        <taxon>Fungi</taxon>
        <taxon>Dikarya</taxon>
        <taxon>Ascomycota</taxon>
        <taxon>Pezizomycotina</taxon>
        <taxon>Sordariomycetes</taxon>
        <taxon>Hypocreomycetidae</taxon>
        <taxon>Hypocreales</taxon>
        <taxon>Hypocreaceae</taxon>
        <taxon>Trichoderma</taxon>
    </lineage>
</organism>
<evidence type="ECO:0000256" key="1">
    <source>
        <dbReference type="SAM" id="MobiDB-lite"/>
    </source>
</evidence>
<feature type="compositionally biased region" description="Polar residues" evidence="1">
    <location>
        <begin position="26"/>
        <end position="39"/>
    </location>
</feature>
<name>A0A2T4CG52_TRILO</name>